<dbReference type="EMBL" id="BQKI01000014">
    <property type="protein sequence ID" value="GJN07701.1"/>
    <property type="molecule type" value="Genomic_DNA"/>
</dbReference>
<proteinExistence type="predicted"/>
<protein>
    <submittedName>
        <fullName evidence="2">Uncharacterized protein</fullName>
    </submittedName>
</protein>
<organism evidence="2 3">
    <name type="scientific">Eleusine coracana subsp. coracana</name>
    <dbReference type="NCBI Taxonomy" id="191504"/>
    <lineage>
        <taxon>Eukaryota</taxon>
        <taxon>Viridiplantae</taxon>
        <taxon>Streptophyta</taxon>
        <taxon>Embryophyta</taxon>
        <taxon>Tracheophyta</taxon>
        <taxon>Spermatophyta</taxon>
        <taxon>Magnoliopsida</taxon>
        <taxon>Liliopsida</taxon>
        <taxon>Poales</taxon>
        <taxon>Poaceae</taxon>
        <taxon>PACMAD clade</taxon>
        <taxon>Chloridoideae</taxon>
        <taxon>Cynodonteae</taxon>
        <taxon>Eleusininae</taxon>
        <taxon>Eleusine</taxon>
    </lineage>
</organism>
<feature type="compositionally biased region" description="Polar residues" evidence="1">
    <location>
        <begin position="83"/>
        <end position="103"/>
    </location>
</feature>
<comment type="caution">
    <text evidence="2">The sequence shown here is derived from an EMBL/GenBank/DDBJ whole genome shotgun (WGS) entry which is preliminary data.</text>
</comment>
<evidence type="ECO:0000313" key="2">
    <source>
        <dbReference type="EMBL" id="GJN07701.1"/>
    </source>
</evidence>
<gene>
    <name evidence="2" type="primary">ga25552</name>
    <name evidence="2" type="ORF">PR202_ga25552</name>
</gene>
<keyword evidence="3" id="KW-1185">Reference proteome</keyword>
<accession>A0AAV5DBM8</accession>
<sequence>MVLLLAFPKSRSALRLARSFPASRPSRPSIFVRIAGPPGCTAQNMSSYVIVPWPPSSSRSFISFLQKSSTLASMRWGSSRPSWNLMPSSVSRPTMVSSVSGRNRCSAAWSSNSGRSSGVGSAPTTAAPAPSPKSATPTRS</sequence>
<evidence type="ECO:0000313" key="3">
    <source>
        <dbReference type="Proteomes" id="UP001054889"/>
    </source>
</evidence>
<reference evidence="2" key="2">
    <citation type="submission" date="2021-12" db="EMBL/GenBank/DDBJ databases">
        <title>Resequencing data analysis of finger millet.</title>
        <authorList>
            <person name="Hatakeyama M."/>
            <person name="Aluri S."/>
            <person name="Balachadran M.T."/>
            <person name="Sivarajan S.R."/>
            <person name="Poveda L."/>
            <person name="Shimizu-Inatsugi R."/>
            <person name="Schlapbach R."/>
            <person name="Sreeman S.M."/>
            <person name="Shimizu K.K."/>
        </authorList>
    </citation>
    <scope>NUCLEOTIDE SEQUENCE</scope>
</reference>
<reference evidence="2" key="1">
    <citation type="journal article" date="2018" name="DNA Res.">
        <title>Multiple hybrid de novo genome assembly of finger millet, an orphan allotetraploid crop.</title>
        <authorList>
            <person name="Hatakeyama M."/>
            <person name="Aluri S."/>
            <person name="Balachadran M.T."/>
            <person name="Sivarajan S.R."/>
            <person name="Patrignani A."/>
            <person name="Gruter S."/>
            <person name="Poveda L."/>
            <person name="Shimizu-Inatsugi R."/>
            <person name="Baeten J."/>
            <person name="Francoijs K.J."/>
            <person name="Nataraja K.N."/>
            <person name="Reddy Y.A.N."/>
            <person name="Phadnis S."/>
            <person name="Ravikumar R.L."/>
            <person name="Schlapbach R."/>
            <person name="Sreeman S.M."/>
            <person name="Shimizu K.K."/>
        </authorList>
    </citation>
    <scope>NUCLEOTIDE SEQUENCE</scope>
</reference>
<evidence type="ECO:0000256" key="1">
    <source>
        <dbReference type="SAM" id="MobiDB-lite"/>
    </source>
</evidence>
<dbReference type="AlphaFoldDB" id="A0AAV5DBM8"/>
<feature type="region of interest" description="Disordered" evidence="1">
    <location>
        <begin position="83"/>
        <end position="140"/>
    </location>
</feature>
<name>A0AAV5DBM8_ELECO</name>
<dbReference type="Proteomes" id="UP001054889">
    <property type="component" value="Unassembled WGS sequence"/>
</dbReference>
<feature type="compositionally biased region" description="Low complexity" evidence="1">
    <location>
        <begin position="106"/>
        <end position="140"/>
    </location>
</feature>